<dbReference type="Gene3D" id="6.10.250.690">
    <property type="match status" value="1"/>
</dbReference>
<dbReference type="AlphaFoldDB" id="A0A6G8L173"/>
<feature type="modified residue" description="4-aspartylphosphate" evidence="2">
    <location>
        <position position="51"/>
    </location>
</feature>
<proteinExistence type="predicted"/>
<evidence type="ECO:0000259" key="5">
    <source>
        <dbReference type="PROSITE" id="PS51755"/>
    </source>
</evidence>
<protein>
    <submittedName>
        <fullName evidence="6">Response regulator transcription factor</fullName>
    </submittedName>
</protein>
<dbReference type="SUPFAM" id="SSF52172">
    <property type="entry name" value="CheY-like"/>
    <property type="match status" value="1"/>
</dbReference>
<dbReference type="GO" id="GO:0032993">
    <property type="term" value="C:protein-DNA complex"/>
    <property type="evidence" value="ECO:0007669"/>
    <property type="project" value="TreeGrafter"/>
</dbReference>
<dbReference type="InterPro" id="IPR036388">
    <property type="entry name" value="WH-like_DNA-bd_sf"/>
</dbReference>
<evidence type="ECO:0000259" key="4">
    <source>
        <dbReference type="PROSITE" id="PS50110"/>
    </source>
</evidence>
<evidence type="ECO:0000256" key="1">
    <source>
        <dbReference type="ARBA" id="ARBA00023125"/>
    </source>
</evidence>
<dbReference type="GO" id="GO:0006355">
    <property type="term" value="P:regulation of DNA-templated transcription"/>
    <property type="evidence" value="ECO:0007669"/>
    <property type="project" value="InterPro"/>
</dbReference>
<keyword evidence="2" id="KW-0597">Phosphoprotein</keyword>
<feature type="domain" description="Response regulatory" evidence="4">
    <location>
        <begin position="2"/>
        <end position="116"/>
    </location>
</feature>
<dbReference type="GO" id="GO:0000156">
    <property type="term" value="F:phosphorelay response regulator activity"/>
    <property type="evidence" value="ECO:0007669"/>
    <property type="project" value="TreeGrafter"/>
</dbReference>
<sequence length="229" mass="25398">MRVLIVEDQQYMAEAIREGLALSKISADVVSDGHQALAAVETAEYDVMLLDRDIPGVHGDEVCRRLDQAADRPAILMVTAAGRVQEKVDGLSLGADDYLAKPFEFEELVARVRALGRRRFTPRPARYHAGGVTLDPFRHEVTRNGRQIRLTPKQFAVLETLMREPGRVVSAEQLLTEAWDENANPFTQSVKVTISALRRKLGEPWMIRTVPGVGYTVDPDVPDATAGPR</sequence>
<evidence type="ECO:0000313" key="7">
    <source>
        <dbReference type="Proteomes" id="UP000501518"/>
    </source>
</evidence>
<accession>A0A6G8L173</accession>
<name>A0A6G8L173_9MICO</name>
<dbReference type="PANTHER" id="PTHR48111:SF36">
    <property type="entry name" value="TRANSCRIPTIONAL REGULATORY PROTEIN CUTR"/>
    <property type="match status" value="1"/>
</dbReference>
<dbReference type="Pfam" id="PF00486">
    <property type="entry name" value="Trans_reg_C"/>
    <property type="match status" value="1"/>
</dbReference>
<dbReference type="InterPro" id="IPR001789">
    <property type="entry name" value="Sig_transdc_resp-reg_receiver"/>
</dbReference>
<dbReference type="InterPro" id="IPR039420">
    <property type="entry name" value="WalR-like"/>
</dbReference>
<dbReference type="GO" id="GO:0000976">
    <property type="term" value="F:transcription cis-regulatory region binding"/>
    <property type="evidence" value="ECO:0007669"/>
    <property type="project" value="TreeGrafter"/>
</dbReference>
<dbReference type="PANTHER" id="PTHR48111">
    <property type="entry name" value="REGULATOR OF RPOS"/>
    <property type="match status" value="1"/>
</dbReference>
<dbReference type="InterPro" id="IPR011006">
    <property type="entry name" value="CheY-like_superfamily"/>
</dbReference>
<dbReference type="Gene3D" id="1.10.10.10">
    <property type="entry name" value="Winged helix-like DNA-binding domain superfamily/Winged helix DNA-binding domain"/>
    <property type="match status" value="1"/>
</dbReference>
<reference evidence="6 7" key="1">
    <citation type="submission" date="2019-02" db="EMBL/GenBank/DDBJ databases">
        <title>Complete Genome Sequence and Methylome Analysis of Brevibacterium luteolum NEB1784.</title>
        <authorList>
            <person name="Fomenkov A."/>
            <person name="Roberts R.J."/>
        </authorList>
    </citation>
    <scope>NUCLEOTIDE SEQUENCE [LARGE SCALE GENOMIC DNA]</scope>
    <source>
        <strain evidence="6 7">NEB1784</strain>
    </source>
</reference>
<dbReference type="Proteomes" id="UP000501518">
    <property type="component" value="Chromosome"/>
</dbReference>
<gene>
    <name evidence="6" type="ORF">EW640_11535</name>
</gene>
<dbReference type="InterPro" id="IPR001867">
    <property type="entry name" value="OmpR/PhoB-type_DNA-bd"/>
</dbReference>
<dbReference type="Pfam" id="PF00072">
    <property type="entry name" value="Response_reg"/>
    <property type="match status" value="1"/>
</dbReference>
<dbReference type="SMART" id="SM00862">
    <property type="entry name" value="Trans_reg_C"/>
    <property type="match status" value="1"/>
</dbReference>
<dbReference type="KEGG" id="blut:EW640_11535"/>
<evidence type="ECO:0000256" key="2">
    <source>
        <dbReference type="PROSITE-ProRule" id="PRU00169"/>
    </source>
</evidence>
<evidence type="ECO:0000313" key="6">
    <source>
        <dbReference type="EMBL" id="QIN30565.1"/>
    </source>
</evidence>
<dbReference type="CDD" id="cd00383">
    <property type="entry name" value="trans_reg_C"/>
    <property type="match status" value="1"/>
</dbReference>
<dbReference type="EMBL" id="CP035810">
    <property type="protein sequence ID" value="QIN30565.1"/>
    <property type="molecule type" value="Genomic_DNA"/>
</dbReference>
<dbReference type="PROSITE" id="PS50110">
    <property type="entry name" value="RESPONSE_REGULATORY"/>
    <property type="match status" value="1"/>
</dbReference>
<evidence type="ECO:0000256" key="3">
    <source>
        <dbReference type="PROSITE-ProRule" id="PRU01091"/>
    </source>
</evidence>
<dbReference type="RefSeq" id="WP_165884910.1">
    <property type="nucleotide sequence ID" value="NZ_CP035810.1"/>
</dbReference>
<organism evidence="6 7">
    <name type="scientific">Brevibacterium luteolum</name>
    <dbReference type="NCBI Taxonomy" id="199591"/>
    <lineage>
        <taxon>Bacteria</taxon>
        <taxon>Bacillati</taxon>
        <taxon>Actinomycetota</taxon>
        <taxon>Actinomycetes</taxon>
        <taxon>Micrococcales</taxon>
        <taxon>Brevibacteriaceae</taxon>
        <taxon>Brevibacterium</taxon>
    </lineage>
</organism>
<dbReference type="GO" id="GO:0005829">
    <property type="term" value="C:cytosol"/>
    <property type="evidence" value="ECO:0007669"/>
    <property type="project" value="TreeGrafter"/>
</dbReference>
<dbReference type="PROSITE" id="PS51755">
    <property type="entry name" value="OMPR_PHOB"/>
    <property type="match status" value="1"/>
</dbReference>
<dbReference type="SMART" id="SM00448">
    <property type="entry name" value="REC"/>
    <property type="match status" value="1"/>
</dbReference>
<feature type="domain" description="OmpR/PhoB-type" evidence="5">
    <location>
        <begin position="124"/>
        <end position="219"/>
    </location>
</feature>
<feature type="DNA-binding region" description="OmpR/PhoB-type" evidence="3">
    <location>
        <begin position="124"/>
        <end position="219"/>
    </location>
</feature>
<keyword evidence="1 3" id="KW-0238">DNA-binding</keyword>
<dbReference type="Gene3D" id="3.40.50.2300">
    <property type="match status" value="1"/>
</dbReference>